<evidence type="ECO:0000313" key="6">
    <source>
        <dbReference type="EMBL" id="RCH85868.1"/>
    </source>
</evidence>
<gene>
    <name evidence="6" type="ORF">CU098_002757</name>
</gene>
<keyword evidence="2" id="KW-0479">Metal-binding</keyword>
<dbReference type="EMBL" id="PJQM01004067">
    <property type="protein sequence ID" value="RCH85868.1"/>
    <property type="molecule type" value="Genomic_DNA"/>
</dbReference>
<keyword evidence="4" id="KW-0804">Transcription</keyword>
<evidence type="ECO:0008006" key="8">
    <source>
        <dbReference type="Google" id="ProtNLM"/>
    </source>
</evidence>
<dbReference type="OrthoDB" id="2123952at2759"/>
<keyword evidence="7" id="KW-1185">Reference proteome</keyword>
<evidence type="ECO:0000256" key="4">
    <source>
        <dbReference type="ARBA" id="ARBA00023163"/>
    </source>
</evidence>
<evidence type="ECO:0000256" key="5">
    <source>
        <dbReference type="ARBA" id="ARBA00023242"/>
    </source>
</evidence>
<evidence type="ECO:0000313" key="7">
    <source>
        <dbReference type="Proteomes" id="UP000253551"/>
    </source>
</evidence>
<dbReference type="AlphaFoldDB" id="A0A367J7F7"/>
<organism evidence="6 7">
    <name type="scientific">Rhizopus stolonifer</name>
    <name type="common">Rhizopus nigricans</name>
    <dbReference type="NCBI Taxonomy" id="4846"/>
    <lineage>
        <taxon>Eukaryota</taxon>
        <taxon>Fungi</taxon>
        <taxon>Fungi incertae sedis</taxon>
        <taxon>Mucoromycota</taxon>
        <taxon>Mucoromycotina</taxon>
        <taxon>Mucoromycetes</taxon>
        <taxon>Mucorales</taxon>
        <taxon>Mucorineae</taxon>
        <taxon>Rhizopodaceae</taxon>
        <taxon>Rhizopus</taxon>
    </lineage>
</organism>
<dbReference type="Proteomes" id="UP000253551">
    <property type="component" value="Unassembled WGS sequence"/>
</dbReference>
<dbReference type="GO" id="GO:0000981">
    <property type="term" value="F:DNA-binding transcription factor activity, RNA polymerase II-specific"/>
    <property type="evidence" value="ECO:0007669"/>
    <property type="project" value="InterPro"/>
</dbReference>
<evidence type="ECO:0000256" key="3">
    <source>
        <dbReference type="ARBA" id="ARBA00023015"/>
    </source>
</evidence>
<dbReference type="InterPro" id="IPR050815">
    <property type="entry name" value="TF_fung"/>
</dbReference>
<comment type="subcellular location">
    <subcellularLocation>
        <location evidence="1">Nucleus</location>
    </subcellularLocation>
</comment>
<keyword evidence="3" id="KW-0805">Transcription regulation</keyword>
<dbReference type="STRING" id="4846.A0A367J7F7"/>
<dbReference type="PANTHER" id="PTHR47338">
    <property type="entry name" value="ZN(II)2CYS6 TRANSCRIPTION FACTOR (EUROFUNG)-RELATED"/>
    <property type="match status" value="1"/>
</dbReference>
<name>A0A367J7F7_RHIST</name>
<proteinExistence type="predicted"/>
<keyword evidence="5" id="KW-0539">Nucleus</keyword>
<comment type="caution">
    <text evidence="6">The sequence shown here is derived from an EMBL/GenBank/DDBJ whole genome shotgun (WGS) entry which is preliminary data.</text>
</comment>
<dbReference type="PANTHER" id="PTHR47338:SF5">
    <property type="entry name" value="ZN(II)2CYS6 TRANSCRIPTION FACTOR (EUROFUNG)"/>
    <property type="match status" value="1"/>
</dbReference>
<accession>A0A367J7F7</accession>
<evidence type="ECO:0000256" key="2">
    <source>
        <dbReference type="ARBA" id="ARBA00022723"/>
    </source>
</evidence>
<dbReference type="GO" id="GO:0046872">
    <property type="term" value="F:metal ion binding"/>
    <property type="evidence" value="ECO:0007669"/>
    <property type="project" value="UniProtKB-KW"/>
</dbReference>
<dbReference type="GO" id="GO:0005634">
    <property type="term" value="C:nucleus"/>
    <property type="evidence" value="ECO:0007669"/>
    <property type="project" value="UniProtKB-SubCell"/>
</dbReference>
<protein>
    <recommendedName>
        <fullName evidence="8">Transcription factor domain-containing protein</fullName>
    </recommendedName>
</protein>
<dbReference type="CDD" id="cd12148">
    <property type="entry name" value="fungal_TF_MHR"/>
    <property type="match status" value="1"/>
</dbReference>
<evidence type="ECO:0000256" key="1">
    <source>
        <dbReference type="ARBA" id="ARBA00004123"/>
    </source>
</evidence>
<sequence>FCTAATGRPSGLHESFCSALLPANVNTTKCKQYYTESLTGDQYLLLNISCVRKSQLLGNFVDNACVEPHSGKKPSLDAYAYLVRATNILGKVTVFVNRKEKFSSSTPPYHVDSEVTKLDKMIYDWEENLPNTLKNVPANYELEQNKDQQSVLIMLHVLHNTLILLLHRPAMAIADTLDSEIVLPELKTFITNSLAKCIKAVDNVTVLVNKIRQRKDIIPPFLTYLVYTVATVVVSISFSPKEEEAQKAKQALPAYMKYLVVARGFWAMADKLYFMIRDLYTIHDKILKGQKELDSQPTPELYQQSPPNLFQTPIADPVGLTGTTTNLNDWNLPYYANAMSETAPDLGFYDELNNPLNFSSLLDLENNEVQMPGGLNFGFPYFTNPPGPNNE</sequence>
<feature type="non-terminal residue" evidence="6">
    <location>
        <position position="1"/>
    </location>
</feature>
<reference evidence="6 7" key="1">
    <citation type="journal article" date="2018" name="G3 (Bethesda)">
        <title>Phylogenetic and Phylogenomic Definition of Rhizopus Species.</title>
        <authorList>
            <person name="Gryganskyi A.P."/>
            <person name="Golan J."/>
            <person name="Dolatabadi S."/>
            <person name="Mondo S."/>
            <person name="Robb S."/>
            <person name="Idnurm A."/>
            <person name="Muszewska A."/>
            <person name="Steczkiewicz K."/>
            <person name="Masonjones S."/>
            <person name="Liao H.L."/>
            <person name="Gajdeczka M.T."/>
            <person name="Anike F."/>
            <person name="Vuek A."/>
            <person name="Anishchenko I.M."/>
            <person name="Voigt K."/>
            <person name="de Hoog G.S."/>
            <person name="Smith M.E."/>
            <person name="Heitman J."/>
            <person name="Vilgalys R."/>
            <person name="Stajich J.E."/>
        </authorList>
    </citation>
    <scope>NUCLEOTIDE SEQUENCE [LARGE SCALE GENOMIC DNA]</scope>
    <source>
        <strain evidence="6 7">LSU 92-RS-03</strain>
    </source>
</reference>